<keyword evidence="1" id="KW-0472">Membrane</keyword>
<organism evidence="2">
    <name type="scientific">freshwater metagenome</name>
    <dbReference type="NCBI Taxonomy" id="449393"/>
    <lineage>
        <taxon>unclassified sequences</taxon>
        <taxon>metagenomes</taxon>
        <taxon>ecological metagenomes</taxon>
    </lineage>
</organism>
<dbReference type="InterPro" id="IPR025443">
    <property type="entry name" value="DUF4307"/>
</dbReference>
<gene>
    <name evidence="2" type="ORF">UFOPK1795_00954</name>
</gene>
<dbReference type="Pfam" id="PF14155">
    <property type="entry name" value="DUF4307"/>
    <property type="match status" value="1"/>
</dbReference>
<name>A0A6J6GDY2_9ZZZZ</name>
<feature type="transmembrane region" description="Helical" evidence="1">
    <location>
        <begin position="20"/>
        <end position="39"/>
    </location>
</feature>
<dbReference type="AlphaFoldDB" id="A0A6J6GDY2"/>
<keyword evidence="1" id="KW-0812">Transmembrane</keyword>
<reference evidence="2" key="1">
    <citation type="submission" date="2020-05" db="EMBL/GenBank/DDBJ databases">
        <authorList>
            <person name="Chiriac C."/>
            <person name="Salcher M."/>
            <person name="Ghai R."/>
            <person name="Kavagutti S V."/>
        </authorList>
    </citation>
    <scope>NUCLEOTIDE SEQUENCE</scope>
</reference>
<sequence>MPAEFSYNDRYGIRPGNRWIAPAIFFAVTGIAWLMWSGLHHSNPPIRYSLISYAITSEKEISVRYSVQRHDKNQIIICTLIARDFDKNVVGQVDDEIEPGLAALERTTSVQSRGPAVNADVISCRLK</sequence>
<accession>A0A6J6GDY2</accession>
<protein>
    <submittedName>
        <fullName evidence="2">Unannotated protein</fullName>
    </submittedName>
</protein>
<keyword evidence="1" id="KW-1133">Transmembrane helix</keyword>
<evidence type="ECO:0000256" key="1">
    <source>
        <dbReference type="SAM" id="Phobius"/>
    </source>
</evidence>
<dbReference type="EMBL" id="CAEZUG010000059">
    <property type="protein sequence ID" value="CAB4597295.1"/>
    <property type="molecule type" value="Genomic_DNA"/>
</dbReference>
<proteinExistence type="predicted"/>
<evidence type="ECO:0000313" key="2">
    <source>
        <dbReference type="EMBL" id="CAB4597295.1"/>
    </source>
</evidence>